<dbReference type="EMBL" id="JAATOP010000003">
    <property type="protein sequence ID" value="NIY71916.1"/>
    <property type="molecule type" value="Genomic_DNA"/>
</dbReference>
<keyword evidence="3" id="KW-1185">Reference proteome</keyword>
<evidence type="ECO:0000256" key="1">
    <source>
        <dbReference type="SAM" id="Phobius"/>
    </source>
</evidence>
<sequence length="201" mass="21987">MRRLHRFILVTIAIIFDIIIGVAEPNPAVLASTDVVGTNKSCVLFFRKSQEDFIYRSGNCSQTTEISIVEGASDLGFLNEGEARLSVSSWSVRADQSSQVLDKYLMAVTQCQAVLCKTIVSIEASLAREDKIFSVLDLDISAHDEPVEFPEKDAELAAEVLCSPMGGILIISRENIAGERYTSLSIAPVDSEICNKLVAER</sequence>
<dbReference type="Proteomes" id="UP000709466">
    <property type="component" value="Unassembled WGS sequence"/>
</dbReference>
<gene>
    <name evidence="2" type="ORF">HCZ30_05640</name>
</gene>
<feature type="transmembrane region" description="Helical" evidence="1">
    <location>
        <begin position="7"/>
        <end position="23"/>
    </location>
</feature>
<name>A0ABX0VV18_9RHOB</name>
<evidence type="ECO:0000313" key="2">
    <source>
        <dbReference type="EMBL" id="NIY71916.1"/>
    </source>
</evidence>
<proteinExistence type="predicted"/>
<evidence type="ECO:0000313" key="3">
    <source>
        <dbReference type="Proteomes" id="UP000709466"/>
    </source>
</evidence>
<protein>
    <submittedName>
        <fullName evidence="2">Uncharacterized protein</fullName>
    </submittedName>
</protein>
<reference evidence="2 3" key="1">
    <citation type="submission" date="2020-03" db="EMBL/GenBank/DDBJ databases">
        <title>Bacterial isolates of synthetic phycosphere.</title>
        <authorList>
            <person name="Fu H."/>
            <person name="Moran M.A."/>
        </authorList>
    </citation>
    <scope>NUCLEOTIDE SEQUENCE [LARGE SCALE GENOMIC DNA]</scope>
    <source>
        <strain evidence="2 3">HF1</strain>
    </source>
</reference>
<keyword evidence="1" id="KW-0472">Membrane</keyword>
<keyword evidence="1" id="KW-1133">Transmembrane helix</keyword>
<comment type="caution">
    <text evidence="2">The sequence shown here is derived from an EMBL/GenBank/DDBJ whole genome shotgun (WGS) entry which is preliminary data.</text>
</comment>
<keyword evidence="1" id="KW-0812">Transmembrane</keyword>
<organism evidence="2 3">
    <name type="scientific">Marivivens donghaensis</name>
    <dbReference type="NCBI Taxonomy" id="1699413"/>
    <lineage>
        <taxon>Bacteria</taxon>
        <taxon>Pseudomonadati</taxon>
        <taxon>Pseudomonadota</taxon>
        <taxon>Alphaproteobacteria</taxon>
        <taxon>Rhodobacterales</taxon>
        <taxon>Paracoccaceae</taxon>
        <taxon>Marivivens group</taxon>
        <taxon>Marivivens</taxon>
    </lineage>
</organism>
<accession>A0ABX0VV18</accession>